<dbReference type="PANTHER" id="PTHR30419:SF31">
    <property type="entry name" value="BLR3139 PROTEIN"/>
    <property type="match status" value="1"/>
</dbReference>
<dbReference type="Pfam" id="PF00126">
    <property type="entry name" value="HTH_1"/>
    <property type="match status" value="1"/>
</dbReference>
<name>A0ABV5LW50_9ACTN</name>
<evidence type="ECO:0000313" key="7">
    <source>
        <dbReference type="Proteomes" id="UP001589748"/>
    </source>
</evidence>
<evidence type="ECO:0000313" key="6">
    <source>
        <dbReference type="EMBL" id="MFB9378279.1"/>
    </source>
</evidence>
<evidence type="ECO:0000256" key="3">
    <source>
        <dbReference type="ARBA" id="ARBA00023125"/>
    </source>
</evidence>
<evidence type="ECO:0000256" key="2">
    <source>
        <dbReference type="ARBA" id="ARBA00023015"/>
    </source>
</evidence>
<reference evidence="6 7" key="1">
    <citation type="submission" date="2024-09" db="EMBL/GenBank/DDBJ databases">
        <authorList>
            <person name="Sun Q."/>
            <person name="Mori K."/>
        </authorList>
    </citation>
    <scope>NUCLEOTIDE SEQUENCE [LARGE SCALE GENOMIC DNA]</scope>
    <source>
        <strain evidence="6 7">TISTR 1856</strain>
    </source>
</reference>
<dbReference type="RefSeq" id="WP_380137162.1">
    <property type="nucleotide sequence ID" value="NZ_JBHLUI010000008.1"/>
</dbReference>
<evidence type="ECO:0000259" key="5">
    <source>
        <dbReference type="PROSITE" id="PS50931"/>
    </source>
</evidence>
<dbReference type="Proteomes" id="UP001589748">
    <property type="component" value="Unassembled WGS sequence"/>
</dbReference>
<keyword evidence="2" id="KW-0805">Transcription regulation</keyword>
<dbReference type="SUPFAM" id="SSF46785">
    <property type="entry name" value="Winged helix' DNA-binding domain"/>
    <property type="match status" value="1"/>
</dbReference>
<dbReference type="InterPro" id="IPR050950">
    <property type="entry name" value="HTH-type_LysR_regulators"/>
</dbReference>
<dbReference type="PROSITE" id="PS50931">
    <property type="entry name" value="HTH_LYSR"/>
    <property type="match status" value="1"/>
</dbReference>
<keyword evidence="7" id="KW-1185">Reference proteome</keyword>
<gene>
    <name evidence="6" type="ORF">ACFFVI_15010</name>
</gene>
<dbReference type="Gene3D" id="1.10.10.10">
    <property type="entry name" value="Winged helix-like DNA-binding domain superfamily/Winged helix DNA-binding domain"/>
    <property type="match status" value="1"/>
</dbReference>
<dbReference type="EMBL" id="JBHMDM010000007">
    <property type="protein sequence ID" value="MFB9378279.1"/>
    <property type="molecule type" value="Genomic_DNA"/>
</dbReference>
<accession>A0ABV5LW50</accession>
<comment type="similarity">
    <text evidence="1">Belongs to the LysR transcriptional regulatory family.</text>
</comment>
<proteinExistence type="inferred from homology"/>
<dbReference type="SUPFAM" id="SSF53850">
    <property type="entry name" value="Periplasmic binding protein-like II"/>
    <property type="match status" value="1"/>
</dbReference>
<comment type="caution">
    <text evidence="6">The sequence shown here is derived from an EMBL/GenBank/DDBJ whole genome shotgun (WGS) entry which is preliminary data.</text>
</comment>
<evidence type="ECO:0000256" key="4">
    <source>
        <dbReference type="ARBA" id="ARBA00023163"/>
    </source>
</evidence>
<dbReference type="CDD" id="cd08436">
    <property type="entry name" value="PBP2_LTTR_like_3"/>
    <property type="match status" value="1"/>
</dbReference>
<dbReference type="InterPro" id="IPR000847">
    <property type="entry name" value="LysR_HTH_N"/>
</dbReference>
<dbReference type="PANTHER" id="PTHR30419">
    <property type="entry name" value="HTH-TYPE TRANSCRIPTIONAL REGULATOR YBHD"/>
    <property type="match status" value="1"/>
</dbReference>
<dbReference type="Gene3D" id="3.40.190.290">
    <property type="match status" value="1"/>
</dbReference>
<organism evidence="6 7">
    <name type="scientific">Kineococcus gynurae</name>
    <dbReference type="NCBI Taxonomy" id="452979"/>
    <lineage>
        <taxon>Bacteria</taxon>
        <taxon>Bacillati</taxon>
        <taxon>Actinomycetota</taxon>
        <taxon>Actinomycetes</taxon>
        <taxon>Kineosporiales</taxon>
        <taxon>Kineosporiaceae</taxon>
        <taxon>Kineococcus</taxon>
    </lineage>
</organism>
<dbReference type="InterPro" id="IPR036390">
    <property type="entry name" value="WH_DNA-bd_sf"/>
</dbReference>
<dbReference type="Pfam" id="PF03466">
    <property type="entry name" value="LysR_substrate"/>
    <property type="match status" value="1"/>
</dbReference>
<protein>
    <submittedName>
        <fullName evidence="6">LysR family transcriptional regulator</fullName>
    </submittedName>
</protein>
<keyword evidence="3" id="KW-0238">DNA-binding</keyword>
<sequence length="296" mass="31574">MDLRQLAYVVALADERHFTRAAALSGVSQSGLSAAIRTLETELGTELFHRTSRRVEPTPAGLALLPHARELLARAGTARDAVVQATQALSGSLRVGAEQCLGLLDVSSALERFHRRHPEVEITFRQAGSHALLELVRDGELDLAVVATTEHLGALPRTEVGREPLILLTPPGHPLAARAEVGWDDLADRAFIDVDPSWAMRTVADAACAGAGIHRRVRFTVGDVHTLLDLIGRGLGTAIVPRHVGQKPQAAGLGRVALPPDAPEWVVSLVVDPRGRSAPTRHLLDLLDPGALEPTG</sequence>
<dbReference type="PRINTS" id="PR00039">
    <property type="entry name" value="HTHLYSR"/>
</dbReference>
<feature type="domain" description="HTH lysR-type" evidence="5">
    <location>
        <begin position="1"/>
        <end position="58"/>
    </location>
</feature>
<evidence type="ECO:0000256" key="1">
    <source>
        <dbReference type="ARBA" id="ARBA00009437"/>
    </source>
</evidence>
<dbReference type="InterPro" id="IPR005119">
    <property type="entry name" value="LysR_subst-bd"/>
</dbReference>
<keyword evidence="4" id="KW-0804">Transcription</keyword>
<dbReference type="InterPro" id="IPR036388">
    <property type="entry name" value="WH-like_DNA-bd_sf"/>
</dbReference>